<keyword evidence="1" id="KW-0677">Repeat</keyword>
<dbReference type="Gene3D" id="2.60.40.10">
    <property type="entry name" value="Immunoglobulins"/>
    <property type="match status" value="4"/>
</dbReference>
<dbReference type="Pfam" id="PF17936">
    <property type="entry name" value="Big_6"/>
    <property type="match status" value="5"/>
</dbReference>
<feature type="domain" description="Periplasmic copper-binding protein NosD beta helix" evidence="4">
    <location>
        <begin position="36"/>
        <end position="246"/>
    </location>
</feature>
<evidence type="ECO:0000256" key="3">
    <source>
        <dbReference type="SAM" id="Phobius"/>
    </source>
</evidence>
<dbReference type="SUPFAM" id="SSF51126">
    <property type="entry name" value="Pectin lyase-like"/>
    <property type="match status" value="1"/>
</dbReference>
<dbReference type="Pfam" id="PF05048">
    <property type="entry name" value="NosD"/>
    <property type="match status" value="1"/>
</dbReference>
<dbReference type="InterPro" id="IPR007742">
    <property type="entry name" value="NosD_dom"/>
</dbReference>
<dbReference type="PROSITE" id="PS51170">
    <property type="entry name" value="CW"/>
    <property type="match status" value="8"/>
</dbReference>
<comment type="caution">
    <text evidence="6">The sequence shown here is derived from an EMBL/GenBank/DDBJ whole genome shotgun (WGS) entry which is preliminary data.</text>
</comment>
<accession>A0A427TS21</accession>
<organism evidence="6 7">
    <name type="scientific">Mesobacillus subterraneus</name>
    <dbReference type="NCBI Taxonomy" id="285983"/>
    <lineage>
        <taxon>Bacteria</taxon>
        <taxon>Bacillati</taxon>
        <taxon>Bacillota</taxon>
        <taxon>Bacilli</taxon>
        <taxon>Bacillales</taxon>
        <taxon>Bacillaceae</taxon>
        <taxon>Mesobacillus</taxon>
    </lineage>
</organism>
<dbReference type="NCBIfam" id="NF033510">
    <property type="entry name" value="Ca_tandemer"/>
    <property type="match status" value="2"/>
</dbReference>
<evidence type="ECO:0000259" key="5">
    <source>
        <dbReference type="Pfam" id="PF17936"/>
    </source>
</evidence>
<dbReference type="Pfam" id="PF19127">
    <property type="entry name" value="Choline_bind_3"/>
    <property type="match status" value="3"/>
</dbReference>
<evidence type="ECO:0000313" key="6">
    <source>
        <dbReference type="EMBL" id="RSD27073.1"/>
    </source>
</evidence>
<feature type="domain" description="Bacterial Ig" evidence="5">
    <location>
        <begin position="544"/>
        <end position="605"/>
    </location>
</feature>
<dbReference type="EMBL" id="RSFW01000013">
    <property type="protein sequence ID" value="RSD27073.1"/>
    <property type="molecule type" value="Genomic_DNA"/>
</dbReference>
<reference evidence="7" key="1">
    <citation type="submission" date="2018-12" db="EMBL/GenBank/DDBJ databases">
        <title>Bacillus chawlae sp. nov., Bacillus glennii sp. nov., and Bacillus saganii sp. nov. Isolated from the Vehicle Assembly Building at Kennedy Space Center where the Viking Spacecraft were Assembled.</title>
        <authorList>
            <person name="Seuylemezian A."/>
            <person name="Vaishampayan P."/>
        </authorList>
    </citation>
    <scope>NUCLEOTIDE SEQUENCE [LARGE SCALE GENOMIC DNA]</scope>
    <source>
        <strain evidence="7">DSM 13966</strain>
    </source>
</reference>
<feature type="repeat" description="Cell wall-binding" evidence="2">
    <location>
        <begin position="861"/>
        <end position="880"/>
    </location>
</feature>
<feature type="domain" description="Bacterial Ig" evidence="5">
    <location>
        <begin position="286"/>
        <end position="364"/>
    </location>
</feature>
<feature type="repeat" description="Cell wall-binding" evidence="2">
    <location>
        <begin position="721"/>
        <end position="740"/>
    </location>
</feature>
<evidence type="ECO:0000256" key="1">
    <source>
        <dbReference type="ARBA" id="ARBA00022737"/>
    </source>
</evidence>
<protein>
    <recommendedName>
        <fullName evidence="8">Bacterial Ig domain-containing protein</fullName>
    </recommendedName>
</protein>
<sequence>MLLEREVYVKKVIAGIVFFVVLAIGFPQVYADTIANNIKENTTWTKEGSPYRVGTIGIDPGVTLTVEPGVEIIGSTGSWIDVRGKLKVLGTEQDKVSIKDVIIKGISFDGMSIQIENAKLSRSDPGFLLTASEREVILKNNEFSRGQVFLREPKVDNVIEHNLFNSGAYLSLFDGPAKTLIKGNTFFNEEDYNPSIELMCSDPNCKSANTTITENNFFGFPSFFIEMDKGAGLTYDAANNYWSTTDSSLMNKRILDGARDDNKAVVNVNPIAYKPFNNGLPFGELEAPVVEEVSDADKMISGFTDADATVMVWKENTLIGEGQSASDGTFKINIPGQRAGTTLQVKAVDSFGRESSLAITTVIDKTAPDAPVVNKVNDQDEQVTGNAEPGVSIIVIINGSEKMETFTAGASGSFTVKIKPQPAGTRIEVQAIDIAGNKSDSTIMTVVDEHPPSSPEIKTEITDQTTVIQGTAEPGSKIMVLKQGVETQASQDGNFTLNLPEPFKAGTVLVIVAEDAAGNMSEPVVLTVKDVTAPGLNIDWARYVTEESKYVFGFAEPGAIIKIMQNGIEIGKGESGEDGTFAVQIPMQPPGTELVILASDAAGNENSLIVKVIDLPDPLPLTVDPITTQTTLITGKTEPNAFVNITISNVFYVVQANSSGYFQLKIEPLQTGVPVSILVNNDQGQWSKEIVVTVTWKAPSGWHKDSSGNQYYYDPVTGQMKKGWLQLGSKKYYFLSNGIMHKGWLTLSGKKYYFDSYGVMRTGWLTLSGKKYYFDSTGVMQTGWETISKKKYYFNSSGVMTKGWLTLSGKKYYFDSKGVMQTGWETISKKKYYFNSSGVMTKGWLTLSGKKYYFDSKGVMQTGKKKISGKWYYFNSKGVLYKK</sequence>
<dbReference type="Pfam" id="PF01473">
    <property type="entry name" value="Choline_bind_1"/>
    <property type="match status" value="2"/>
</dbReference>
<feature type="domain" description="Bacterial Ig" evidence="5">
    <location>
        <begin position="367"/>
        <end position="448"/>
    </location>
</feature>
<dbReference type="InterPro" id="IPR013783">
    <property type="entry name" value="Ig-like_fold"/>
</dbReference>
<dbReference type="Proteomes" id="UP000279911">
    <property type="component" value="Unassembled WGS sequence"/>
</dbReference>
<gene>
    <name evidence="6" type="ORF">EJA10_11050</name>
</gene>
<dbReference type="InterPro" id="IPR041498">
    <property type="entry name" value="Big_6"/>
</dbReference>
<feature type="domain" description="Bacterial Ig" evidence="5">
    <location>
        <begin position="620"/>
        <end position="694"/>
    </location>
</feature>
<feature type="repeat" description="Cell wall-binding" evidence="2">
    <location>
        <begin position="801"/>
        <end position="820"/>
    </location>
</feature>
<dbReference type="AlphaFoldDB" id="A0A427TS21"/>
<evidence type="ECO:0000259" key="4">
    <source>
        <dbReference type="Pfam" id="PF05048"/>
    </source>
</evidence>
<feature type="transmembrane region" description="Helical" evidence="3">
    <location>
        <begin position="12"/>
        <end position="31"/>
    </location>
</feature>
<evidence type="ECO:0000256" key="2">
    <source>
        <dbReference type="PROSITE-ProRule" id="PRU00591"/>
    </source>
</evidence>
<feature type="domain" description="Bacterial Ig" evidence="5">
    <location>
        <begin position="459"/>
        <end position="530"/>
    </location>
</feature>
<feature type="repeat" description="Cell wall-binding" evidence="2">
    <location>
        <begin position="761"/>
        <end position="780"/>
    </location>
</feature>
<dbReference type="InterPro" id="IPR018337">
    <property type="entry name" value="Cell_wall/Cho-bd_repeat"/>
</dbReference>
<dbReference type="InterPro" id="IPR011050">
    <property type="entry name" value="Pectin_lyase_fold/virulence"/>
</dbReference>
<dbReference type="OrthoDB" id="1495777at2"/>
<evidence type="ECO:0008006" key="8">
    <source>
        <dbReference type="Google" id="ProtNLM"/>
    </source>
</evidence>
<proteinExistence type="predicted"/>
<name>A0A427TS21_9BACI</name>
<keyword evidence="3" id="KW-1133">Transmembrane helix</keyword>
<evidence type="ECO:0000313" key="7">
    <source>
        <dbReference type="Proteomes" id="UP000279911"/>
    </source>
</evidence>
<dbReference type="SUPFAM" id="SSF69360">
    <property type="entry name" value="Cell wall binding repeat"/>
    <property type="match status" value="1"/>
</dbReference>
<keyword evidence="3" id="KW-0812">Transmembrane</keyword>
<feature type="repeat" description="Cell wall-binding" evidence="2">
    <location>
        <begin position="841"/>
        <end position="860"/>
    </location>
</feature>
<keyword evidence="3" id="KW-0472">Membrane</keyword>
<feature type="repeat" description="Cell wall-binding" evidence="2">
    <location>
        <begin position="781"/>
        <end position="800"/>
    </location>
</feature>
<dbReference type="Gene3D" id="2.10.270.10">
    <property type="entry name" value="Cholin Binding"/>
    <property type="match status" value="2"/>
</dbReference>
<dbReference type="Gene3D" id="2.10.270.20">
    <property type="match status" value="1"/>
</dbReference>
<feature type="repeat" description="Cell wall-binding" evidence="2">
    <location>
        <begin position="741"/>
        <end position="760"/>
    </location>
</feature>
<feature type="repeat" description="Cell wall-binding" evidence="2">
    <location>
        <begin position="821"/>
        <end position="840"/>
    </location>
</feature>